<feature type="compositionally biased region" description="Low complexity" evidence="1">
    <location>
        <begin position="19"/>
        <end position="41"/>
    </location>
</feature>
<evidence type="ECO:0000313" key="3">
    <source>
        <dbReference type="Proteomes" id="UP000694412"/>
    </source>
</evidence>
<dbReference type="RefSeq" id="XP_015720862.1">
    <property type="nucleotide sequence ID" value="XM_015865376.2"/>
</dbReference>
<dbReference type="GO" id="GO:0005930">
    <property type="term" value="C:axoneme"/>
    <property type="evidence" value="ECO:0007669"/>
    <property type="project" value="Ensembl"/>
</dbReference>
<reference evidence="2" key="3">
    <citation type="submission" date="2025-09" db="UniProtKB">
        <authorList>
            <consortium name="Ensembl"/>
        </authorList>
    </citation>
    <scope>IDENTIFICATION</scope>
</reference>
<accession>A0A8C2SMN1</accession>
<reference evidence="2" key="1">
    <citation type="submission" date="2015-11" db="EMBL/GenBank/DDBJ databases">
        <authorList>
            <consortium name="International Coturnix japonica Genome Analysis Consortium"/>
            <person name="Warren W."/>
            <person name="Burt D.W."/>
            <person name="Antin P.B."/>
            <person name="Lanford R."/>
            <person name="Gros J."/>
            <person name="Wilson R.K."/>
        </authorList>
    </citation>
    <scope>NUCLEOTIDE SEQUENCE [LARGE SCALE GENOMIC DNA]</scope>
</reference>
<feature type="region of interest" description="Disordered" evidence="1">
    <location>
        <begin position="228"/>
        <end position="251"/>
    </location>
</feature>
<dbReference type="Ensembl" id="ENSCJPT00005000305.1">
    <property type="protein sequence ID" value="ENSCJPP00005000138.1"/>
    <property type="gene ID" value="ENSCJPG00005000226.1"/>
</dbReference>
<feature type="compositionally biased region" description="Low complexity" evidence="1">
    <location>
        <begin position="158"/>
        <end position="172"/>
    </location>
</feature>
<keyword evidence="3" id="KW-1185">Reference proteome</keyword>
<dbReference type="GO" id="GO:0120200">
    <property type="term" value="C:rod photoreceptor outer segment"/>
    <property type="evidence" value="ECO:0007669"/>
    <property type="project" value="Ensembl"/>
</dbReference>
<dbReference type="GeneTree" id="ENSGT00390000014113"/>
<dbReference type="KEGG" id="cjo:107315241"/>
<dbReference type="GO" id="GO:0000226">
    <property type="term" value="P:microtubule cytoskeleton organization"/>
    <property type="evidence" value="ECO:0007669"/>
    <property type="project" value="Ensembl"/>
</dbReference>
<gene>
    <name evidence="2" type="primary">SPATA7</name>
</gene>
<sequence>METAEAAGPGHVSPSQTQGPAPLGSGGRRAAAALSRASSSPKSMGVRMESDGRRSQVKVLEYPAVVIPRCGPASPFKGQLSTKSNAFCIDSSPSLTNQYLIRDHLMFHYNRILSAKASVDCSLPRSRLSSIKLADQRRREKLKKKIDRYEKEMSVGKSASRSNSRASGRRLSTSFGKSPLEVQDKDNLFSSAEHSPYSLYLSRGQSLYGELGLLHSSPVECARKHSWNRSNASNSNSNVSVSSTTRKGSGVSSCCSSDSSVSITQRHQKRNAITYSGDLLDRHSELFTNNQKAFTPRTLISDAKSTLIRYRCYTAAQRQRRKHCKRHVEAETQTDVISFSSTDEASDRKVVTEEQAMTAKTEDKKYDMDEPERETAAFPNSFLREESLDSEQPSERMDIKAADDDLLYLTFIEEITNEILDIGLFSNRVLEQLFECHIQEYKDRLDESKMRHLLDMLKADLGCSPDSGAKQIHTGWKALESLDLGEFHMVEQLEFSSRSWRQGKATKSEGFLKNLDLLLREPSTCEVPPCSENSKKTESKGDFSEDADEMINAETESHACVKSEDLDASPSCEETLNSITCDGDLEANKELEDLEENFAEALQITNDHSS</sequence>
<organism evidence="2 3">
    <name type="scientific">Coturnix japonica</name>
    <name type="common">Japanese quail</name>
    <name type="synonym">Coturnix coturnix japonica</name>
    <dbReference type="NCBI Taxonomy" id="93934"/>
    <lineage>
        <taxon>Eukaryota</taxon>
        <taxon>Metazoa</taxon>
        <taxon>Chordata</taxon>
        <taxon>Craniata</taxon>
        <taxon>Vertebrata</taxon>
        <taxon>Euteleostomi</taxon>
        <taxon>Archelosauria</taxon>
        <taxon>Archosauria</taxon>
        <taxon>Dinosauria</taxon>
        <taxon>Saurischia</taxon>
        <taxon>Theropoda</taxon>
        <taxon>Coelurosauria</taxon>
        <taxon>Aves</taxon>
        <taxon>Neognathae</taxon>
        <taxon>Galloanserae</taxon>
        <taxon>Galliformes</taxon>
        <taxon>Phasianidae</taxon>
        <taxon>Perdicinae</taxon>
        <taxon>Coturnix</taxon>
    </lineage>
</organism>
<dbReference type="GO" id="GO:0036064">
    <property type="term" value="C:ciliary basal body"/>
    <property type="evidence" value="ECO:0007669"/>
    <property type="project" value="Ensembl"/>
</dbReference>
<dbReference type="Pfam" id="PF15244">
    <property type="entry name" value="HSD3"/>
    <property type="match status" value="1"/>
</dbReference>
<dbReference type="GO" id="GO:1903621">
    <property type="term" value="P:protein localization to photoreceptor connecting cilium"/>
    <property type="evidence" value="ECO:0007669"/>
    <property type="project" value="Ensembl"/>
</dbReference>
<dbReference type="OrthoDB" id="6263678at2759"/>
<dbReference type="Proteomes" id="UP000694412">
    <property type="component" value="Chromosome 5"/>
</dbReference>
<dbReference type="GO" id="GO:0120206">
    <property type="term" value="C:photoreceptor distal connecting cilium"/>
    <property type="evidence" value="ECO:0007669"/>
    <property type="project" value="Ensembl"/>
</dbReference>
<dbReference type="PANTHER" id="PTHR14917">
    <property type="entry name" value="SPERMATOGENESIS-ASSOCIATED PROTEIN 7"/>
    <property type="match status" value="1"/>
</dbReference>
<reference evidence="2" key="2">
    <citation type="submission" date="2025-08" db="UniProtKB">
        <authorList>
            <consortium name="Ensembl"/>
        </authorList>
    </citation>
    <scope>IDENTIFICATION</scope>
</reference>
<dbReference type="CTD" id="55812"/>
<dbReference type="InterPro" id="IPR029357">
    <property type="entry name" value="SPATA7"/>
</dbReference>
<feature type="region of interest" description="Disordered" evidence="1">
    <location>
        <begin position="1"/>
        <end position="53"/>
    </location>
</feature>
<dbReference type="GO" id="GO:1903546">
    <property type="term" value="P:protein localization to photoreceptor outer segment"/>
    <property type="evidence" value="ECO:0007669"/>
    <property type="project" value="Ensembl"/>
</dbReference>
<evidence type="ECO:0000256" key="1">
    <source>
        <dbReference type="SAM" id="MobiDB-lite"/>
    </source>
</evidence>
<protein>
    <submittedName>
        <fullName evidence="2">Spermatosis associated 7</fullName>
    </submittedName>
</protein>
<dbReference type="GeneID" id="107315241"/>
<dbReference type="PANTHER" id="PTHR14917:SF2">
    <property type="entry name" value="SPERMATOGENESIS-ASSOCIATED PROTEIN 7"/>
    <property type="match status" value="1"/>
</dbReference>
<dbReference type="GO" id="GO:0045494">
    <property type="term" value="P:photoreceptor cell maintenance"/>
    <property type="evidence" value="ECO:0007669"/>
    <property type="project" value="Ensembl"/>
</dbReference>
<feature type="region of interest" description="Disordered" evidence="1">
    <location>
        <begin position="149"/>
        <end position="177"/>
    </location>
</feature>
<proteinExistence type="predicted"/>
<evidence type="ECO:0000313" key="2">
    <source>
        <dbReference type="Ensembl" id="ENSCJPP00005000138.1"/>
    </source>
</evidence>
<name>A0A8C2SMN1_COTJA</name>
<dbReference type="AlphaFoldDB" id="A0A8C2SMN1"/>